<feature type="signal peptide" evidence="3">
    <location>
        <begin position="1"/>
        <end position="16"/>
    </location>
</feature>
<evidence type="ECO:0008006" key="6">
    <source>
        <dbReference type="Google" id="ProtNLM"/>
    </source>
</evidence>
<keyword evidence="3" id="KW-0732">Signal</keyword>
<protein>
    <recommendedName>
        <fullName evidence="6">Peptidase</fullName>
    </recommendedName>
</protein>
<name>A0ABY5K310_9CELL</name>
<keyword evidence="2" id="KW-0812">Transmembrane</keyword>
<keyword evidence="5" id="KW-1185">Reference proteome</keyword>
<dbReference type="EMBL" id="CP101989">
    <property type="protein sequence ID" value="UUI64179.1"/>
    <property type="molecule type" value="Genomic_DNA"/>
</dbReference>
<accession>A0ABY5K310</accession>
<gene>
    <name evidence="4" type="ORF">NP075_13710</name>
</gene>
<feature type="region of interest" description="Disordered" evidence="1">
    <location>
        <begin position="251"/>
        <end position="302"/>
    </location>
</feature>
<keyword evidence="2" id="KW-1133">Transmembrane helix</keyword>
<feature type="transmembrane region" description="Helical" evidence="2">
    <location>
        <begin position="232"/>
        <end position="251"/>
    </location>
</feature>
<organism evidence="4 5">
    <name type="scientific">Cellulomonas wangsupingiae</name>
    <dbReference type="NCBI Taxonomy" id="2968085"/>
    <lineage>
        <taxon>Bacteria</taxon>
        <taxon>Bacillati</taxon>
        <taxon>Actinomycetota</taxon>
        <taxon>Actinomycetes</taxon>
        <taxon>Micrococcales</taxon>
        <taxon>Cellulomonadaceae</taxon>
        <taxon>Cellulomonas</taxon>
    </lineage>
</organism>
<proteinExistence type="predicted"/>
<evidence type="ECO:0000256" key="2">
    <source>
        <dbReference type="SAM" id="Phobius"/>
    </source>
</evidence>
<evidence type="ECO:0000313" key="5">
    <source>
        <dbReference type="Proteomes" id="UP001317322"/>
    </source>
</evidence>
<feature type="chain" id="PRO_5046761466" description="Peptidase" evidence="3">
    <location>
        <begin position="17"/>
        <end position="302"/>
    </location>
</feature>
<reference evidence="4 5" key="1">
    <citation type="submission" date="2022-07" db="EMBL/GenBank/DDBJ databases">
        <title>Novel species in genus cellulomonas.</title>
        <authorList>
            <person name="Ye L."/>
        </authorList>
    </citation>
    <scope>NUCLEOTIDE SEQUENCE [LARGE SCALE GENOMIC DNA]</scope>
    <source>
        <strain evidence="5">zg-Y908</strain>
    </source>
</reference>
<evidence type="ECO:0000256" key="3">
    <source>
        <dbReference type="SAM" id="SignalP"/>
    </source>
</evidence>
<evidence type="ECO:0000256" key="1">
    <source>
        <dbReference type="SAM" id="MobiDB-lite"/>
    </source>
</evidence>
<sequence>MAGVLLALVVPAGAAAASGDELVTTWDGPSVDLAWDGPPATASSATFSGAPVVVPGGVQGRTITVTNAGPTDAVLRGWVQDVQLLDPDAPEADLPDGPPEVDFYADLTLTWRTASGDGHSSFRRLATAGATPVVDVLLARGASTEVTVVTALATDATSGNRANVAPREATYEVVLRLDGSTWARAAATSPSGPAGTDVDAVTPQADTIVTIAEVQAAGGAGAGPLAHTVLHGLRAALVAVVAIGTGSMLLGGARRRRDARREAGRLPVAPSVDGANGAGPGAPGPAGRPREPHGCGAPPSAG</sequence>
<dbReference type="Proteomes" id="UP001317322">
    <property type="component" value="Chromosome"/>
</dbReference>
<keyword evidence="2" id="KW-0472">Membrane</keyword>
<evidence type="ECO:0000313" key="4">
    <source>
        <dbReference type="EMBL" id="UUI64179.1"/>
    </source>
</evidence>
<dbReference type="RefSeq" id="WP_227565732.1">
    <property type="nucleotide sequence ID" value="NZ_CP101989.1"/>
</dbReference>